<protein>
    <recommendedName>
        <fullName evidence="1">DNA-binding protein H-NS-like N-terminal domain-containing protein</fullName>
    </recommendedName>
</protein>
<keyword evidence="3" id="KW-1185">Reference proteome</keyword>
<dbReference type="Pfam" id="PF22470">
    <property type="entry name" value="Histone_HNS_N"/>
    <property type="match status" value="1"/>
</dbReference>
<comment type="caution">
    <text evidence="2">The sequence shown here is derived from an EMBL/GenBank/DDBJ whole genome shotgun (WGS) entry which is preliminary data.</text>
</comment>
<dbReference type="RefSeq" id="WP_347691098.1">
    <property type="nucleotide sequence ID" value="NZ_JBDPZN010000029.1"/>
</dbReference>
<evidence type="ECO:0000313" key="2">
    <source>
        <dbReference type="EMBL" id="MEO3684720.1"/>
    </source>
</evidence>
<accession>A0ABV0FVT5</accession>
<gene>
    <name evidence="2" type="ORF">ABHN84_20875</name>
</gene>
<dbReference type="InterPro" id="IPR027454">
    <property type="entry name" value="Histone_HNS_N"/>
</dbReference>
<evidence type="ECO:0000313" key="3">
    <source>
        <dbReference type="Proteomes" id="UP001477278"/>
    </source>
</evidence>
<reference evidence="2 3" key="1">
    <citation type="submission" date="2024-05" db="EMBL/GenBank/DDBJ databases">
        <title>Genome sequencing of Marine Estuary Bacteria, Shewanella vesiculosa and S. baltica, and Pseudomonas syringae.</title>
        <authorList>
            <person name="Gurung A."/>
            <person name="Maclea K.S."/>
        </authorList>
    </citation>
    <scope>NUCLEOTIDE SEQUENCE [LARGE SCALE GENOMIC DNA]</scope>
    <source>
        <strain evidence="2 3">1A</strain>
    </source>
</reference>
<evidence type="ECO:0000259" key="1">
    <source>
        <dbReference type="Pfam" id="PF22470"/>
    </source>
</evidence>
<organism evidence="2 3">
    <name type="scientific">Shewanella vesiculosa</name>
    <dbReference type="NCBI Taxonomy" id="518738"/>
    <lineage>
        <taxon>Bacteria</taxon>
        <taxon>Pseudomonadati</taxon>
        <taxon>Pseudomonadota</taxon>
        <taxon>Gammaproteobacteria</taxon>
        <taxon>Alteromonadales</taxon>
        <taxon>Shewanellaceae</taxon>
        <taxon>Shewanella</taxon>
    </lineage>
</organism>
<dbReference type="Proteomes" id="UP001477278">
    <property type="component" value="Unassembled WGS sequence"/>
</dbReference>
<dbReference type="Gene3D" id="1.10.287.1050">
    <property type="entry name" value="H-NS histone-like proteins"/>
    <property type="match status" value="1"/>
</dbReference>
<sequence length="105" mass="11750">MSQANTITEKRAIALEILSNRNSIKGLFSELHYEDVTKLVNRVNTVYNALKKLKDTELAENAAKASKIKEIQDLLLAQGLTLEDLARQSTASTKPRKKRVVAKLK</sequence>
<dbReference type="EMBL" id="JBDPZN010000029">
    <property type="protein sequence ID" value="MEO3684720.1"/>
    <property type="molecule type" value="Genomic_DNA"/>
</dbReference>
<proteinExistence type="predicted"/>
<name>A0ABV0FVT5_9GAMM</name>
<feature type="domain" description="DNA-binding protein H-NS-like N-terminal" evidence="1">
    <location>
        <begin position="14"/>
        <end position="88"/>
    </location>
</feature>
<dbReference type="InterPro" id="IPR054180">
    <property type="entry name" value="H-NS-like_N"/>
</dbReference>